<organism evidence="1 2">
    <name type="scientific">Diatraea saccharalis</name>
    <name type="common">sugarcane borer</name>
    <dbReference type="NCBI Taxonomy" id="40085"/>
    <lineage>
        <taxon>Eukaryota</taxon>
        <taxon>Metazoa</taxon>
        <taxon>Ecdysozoa</taxon>
        <taxon>Arthropoda</taxon>
        <taxon>Hexapoda</taxon>
        <taxon>Insecta</taxon>
        <taxon>Pterygota</taxon>
        <taxon>Neoptera</taxon>
        <taxon>Endopterygota</taxon>
        <taxon>Lepidoptera</taxon>
        <taxon>Glossata</taxon>
        <taxon>Ditrysia</taxon>
        <taxon>Pyraloidea</taxon>
        <taxon>Crambidae</taxon>
        <taxon>Crambinae</taxon>
        <taxon>Diatraea</taxon>
    </lineage>
</organism>
<dbReference type="EMBL" id="OU893348">
    <property type="protein sequence ID" value="CAG9787245.1"/>
    <property type="molecule type" value="Genomic_DNA"/>
</dbReference>
<dbReference type="Proteomes" id="UP001153714">
    <property type="component" value="Chromosome 17"/>
</dbReference>
<sequence>MPQRRSFSKVKYNMSYRRYAAMRKRRMARKMKNADSESQFTTLGVTDGKPRARNIQKRVKDDDSVCGLDEIPRPEHVQIPANLKRGTLQTHSLTVLPCTKERKPDVHYGILTGSFNMYDAKFGELLLSELDSLLYSGAFLDTRLFRASDILNQYKILCI</sequence>
<dbReference type="AlphaFoldDB" id="A0A9N9WCC0"/>
<reference evidence="1" key="2">
    <citation type="submission" date="2022-10" db="EMBL/GenBank/DDBJ databases">
        <authorList>
            <consortium name="ENA_rothamsted_submissions"/>
            <consortium name="culmorum"/>
            <person name="King R."/>
        </authorList>
    </citation>
    <scope>NUCLEOTIDE SEQUENCE</scope>
</reference>
<gene>
    <name evidence="1" type="ORF">DIATSA_LOCUS5140</name>
</gene>
<reference evidence="1" key="1">
    <citation type="submission" date="2021-12" db="EMBL/GenBank/DDBJ databases">
        <authorList>
            <person name="King R."/>
        </authorList>
    </citation>
    <scope>NUCLEOTIDE SEQUENCE</scope>
</reference>
<keyword evidence="2" id="KW-1185">Reference proteome</keyword>
<name>A0A9N9WCC0_9NEOP</name>
<evidence type="ECO:0000313" key="1">
    <source>
        <dbReference type="EMBL" id="CAG9787245.1"/>
    </source>
</evidence>
<dbReference type="OrthoDB" id="8062037at2759"/>
<proteinExistence type="predicted"/>
<accession>A0A9N9WCC0</accession>
<evidence type="ECO:0000313" key="2">
    <source>
        <dbReference type="Proteomes" id="UP001153714"/>
    </source>
</evidence>
<protein>
    <submittedName>
        <fullName evidence="1">Uncharacterized protein</fullName>
    </submittedName>
</protein>